<accession>A0ABS0J0M9</accession>
<evidence type="ECO:0000256" key="1">
    <source>
        <dbReference type="SAM" id="MobiDB-lite"/>
    </source>
</evidence>
<evidence type="ECO:0000313" key="2">
    <source>
        <dbReference type="EMBL" id="MBG3875727.1"/>
    </source>
</evidence>
<dbReference type="RefSeq" id="WP_196607987.1">
    <property type="nucleotide sequence ID" value="NZ_VRYY01000029.1"/>
</dbReference>
<reference evidence="2 3" key="1">
    <citation type="submission" date="2019-08" db="EMBL/GenBank/DDBJ databases">
        <authorList>
            <person name="Luo N."/>
        </authorList>
    </citation>
    <scope>NUCLEOTIDE SEQUENCE [LARGE SCALE GENOMIC DNA]</scope>
    <source>
        <strain evidence="2 3">NCIMB 9442</strain>
    </source>
</reference>
<feature type="compositionally biased region" description="Polar residues" evidence="1">
    <location>
        <begin position="25"/>
        <end position="39"/>
    </location>
</feature>
<dbReference type="Proteomes" id="UP001194469">
    <property type="component" value="Unassembled WGS sequence"/>
</dbReference>
<protein>
    <recommendedName>
        <fullName evidence="4">Ubiquitinyl hydrolase 1</fullName>
    </recommendedName>
</protein>
<dbReference type="EMBL" id="VRYY01000029">
    <property type="protein sequence ID" value="MBG3875727.1"/>
    <property type="molecule type" value="Genomic_DNA"/>
</dbReference>
<feature type="region of interest" description="Disordered" evidence="1">
    <location>
        <begin position="1"/>
        <end position="39"/>
    </location>
</feature>
<feature type="region of interest" description="Disordered" evidence="1">
    <location>
        <begin position="135"/>
        <end position="158"/>
    </location>
</feature>
<comment type="caution">
    <text evidence="2">The sequence shown here is derived from an EMBL/GenBank/DDBJ whole genome shotgun (WGS) entry which is preliminary data.</text>
</comment>
<evidence type="ECO:0000313" key="3">
    <source>
        <dbReference type="Proteomes" id="UP001194469"/>
    </source>
</evidence>
<name>A0ABS0J0M9_9BACT</name>
<gene>
    <name evidence="2" type="ORF">FVW20_01475</name>
</gene>
<sequence>MVAPNSHDTPEAPCEAADGTAATREPSSPSPRTGRADQSFQPYHQGQLDVFCAVYAVANALRSVHPLGMGQARRLFNDVLLDLSRDADAFRSVLYNATDHDALVRAVLERARRDVLPLRVERPFAASPALRVTGRVDPDASSSVRRGHGPDASSQPTPRAVWEALAGWLCGGPGRAAVLRFHRYLPFKGDPVISHWTAAGIPLGDTLFLHDSSRESNAIHVIERGGFVTAPEHLSDDRLLLVEPRCLYLLEIEPQGAP</sequence>
<keyword evidence="3" id="KW-1185">Reference proteome</keyword>
<organism evidence="2 3">
    <name type="scientific">Nitratidesulfovibrio oxamicus</name>
    <dbReference type="NCBI Taxonomy" id="32016"/>
    <lineage>
        <taxon>Bacteria</taxon>
        <taxon>Pseudomonadati</taxon>
        <taxon>Thermodesulfobacteriota</taxon>
        <taxon>Desulfovibrionia</taxon>
        <taxon>Desulfovibrionales</taxon>
        <taxon>Desulfovibrionaceae</taxon>
        <taxon>Nitratidesulfovibrio</taxon>
    </lineage>
</organism>
<proteinExistence type="predicted"/>
<evidence type="ECO:0008006" key="4">
    <source>
        <dbReference type="Google" id="ProtNLM"/>
    </source>
</evidence>